<dbReference type="AlphaFoldDB" id="A0A841CJ69"/>
<accession>A0A841CJ69</accession>
<keyword evidence="2" id="KW-0645">Protease</keyword>
<dbReference type="InterPro" id="IPR050491">
    <property type="entry name" value="AmpC-like"/>
</dbReference>
<dbReference type="EMBL" id="JACHJN010000006">
    <property type="protein sequence ID" value="MBB5957491.1"/>
    <property type="molecule type" value="Genomic_DNA"/>
</dbReference>
<keyword evidence="2" id="KW-0121">Carboxypeptidase</keyword>
<sequence length="387" mass="42271">MAHVESPGRQKVRDAMDSAVNDLGAPSVVVQVRDENGTWFGSAGLADTVTGARRVPGEQLHTGSISKAYTAATVLRLEAEGRLGIEDTVDHWLPGAMAENGYDGTKVTIRHLLSNTSGLFSTGMAVEAQRRYSIRSAFAEHRFDVHRPEDALKLALSQPPVHRPGEAFWYSNGGFAFAAAIVEKVTGNSFESEVDRTVVRPLGLAHTFARHREETGYRGRHPRAYSKVFLKEGVRPEDVTPDNWPSMMEDPDLAPLDTTEFNSSWGWGAANVVAPLDELIVFFDAMITGSLLPADQHRRMWTTVSTEGAHWLANTRYGLGLYELTLSNGLKLRGGTGQSVGTCTFVMGTTDGRHTLAVHTNNDWLSFPVLDKVIEAEFGASGFSLDL</sequence>
<evidence type="ECO:0000313" key="2">
    <source>
        <dbReference type="EMBL" id="MBB5957491.1"/>
    </source>
</evidence>
<dbReference type="Proteomes" id="UP000547510">
    <property type="component" value="Unassembled WGS sequence"/>
</dbReference>
<dbReference type="Pfam" id="PF00144">
    <property type="entry name" value="Beta-lactamase"/>
    <property type="match status" value="1"/>
</dbReference>
<evidence type="ECO:0000259" key="1">
    <source>
        <dbReference type="Pfam" id="PF00144"/>
    </source>
</evidence>
<evidence type="ECO:0000313" key="3">
    <source>
        <dbReference type="Proteomes" id="UP000547510"/>
    </source>
</evidence>
<dbReference type="Gene3D" id="3.40.710.10">
    <property type="entry name" value="DD-peptidase/beta-lactamase superfamily"/>
    <property type="match status" value="1"/>
</dbReference>
<name>A0A841CJ69_9PSEU</name>
<dbReference type="InterPro" id="IPR012338">
    <property type="entry name" value="Beta-lactam/transpept-like"/>
</dbReference>
<organism evidence="2 3">
    <name type="scientific">Saccharothrix tamanrassetensis</name>
    <dbReference type="NCBI Taxonomy" id="1051531"/>
    <lineage>
        <taxon>Bacteria</taxon>
        <taxon>Bacillati</taxon>
        <taxon>Actinomycetota</taxon>
        <taxon>Actinomycetes</taxon>
        <taxon>Pseudonocardiales</taxon>
        <taxon>Pseudonocardiaceae</taxon>
        <taxon>Saccharothrix</taxon>
    </lineage>
</organism>
<protein>
    <submittedName>
        <fullName evidence="2">D-alanyl-D-alanine carboxypeptidase</fullName>
        <ecNumber evidence="2">3.4.16.4</ecNumber>
    </submittedName>
</protein>
<dbReference type="InterPro" id="IPR001466">
    <property type="entry name" value="Beta-lactam-related"/>
</dbReference>
<keyword evidence="2" id="KW-0378">Hydrolase</keyword>
<dbReference type="SUPFAM" id="SSF56601">
    <property type="entry name" value="beta-lactamase/transpeptidase-like"/>
    <property type="match status" value="1"/>
</dbReference>
<feature type="domain" description="Beta-lactamase-related" evidence="1">
    <location>
        <begin position="15"/>
        <end position="362"/>
    </location>
</feature>
<dbReference type="GO" id="GO:0009002">
    <property type="term" value="F:serine-type D-Ala-D-Ala carboxypeptidase activity"/>
    <property type="evidence" value="ECO:0007669"/>
    <property type="project" value="UniProtKB-EC"/>
</dbReference>
<dbReference type="EC" id="3.4.16.4" evidence="2"/>
<comment type="caution">
    <text evidence="2">The sequence shown here is derived from an EMBL/GenBank/DDBJ whole genome shotgun (WGS) entry which is preliminary data.</text>
</comment>
<gene>
    <name evidence="2" type="ORF">FHS29_004086</name>
</gene>
<dbReference type="PANTHER" id="PTHR46825">
    <property type="entry name" value="D-ALANYL-D-ALANINE-CARBOXYPEPTIDASE/ENDOPEPTIDASE AMPH"/>
    <property type="match status" value="1"/>
</dbReference>
<reference evidence="2 3" key="1">
    <citation type="submission" date="2020-08" db="EMBL/GenBank/DDBJ databases">
        <title>Genomic Encyclopedia of Type Strains, Phase III (KMG-III): the genomes of soil and plant-associated and newly described type strains.</title>
        <authorList>
            <person name="Whitman W."/>
        </authorList>
    </citation>
    <scope>NUCLEOTIDE SEQUENCE [LARGE SCALE GENOMIC DNA]</scope>
    <source>
        <strain evidence="2 3">CECT 8640</strain>
    </source>
</reference>
<proteinExistence type="predicted"/>
<dbReference type="RefSeq" id="WP_184692634.1">
    <property type="nucleotide sequence ID" value="NZ_JACHJN010000006.1"/>
</dbReference>
<keyword evidence="3" id="KW-1185">Reference proteome</keyword>
<dbReference type="PANTHER" id="PTHR46825:SF7">
    <property type="entry name" value="D-ALANYL-D-ALANINE CARBOXYPEPTIDASE"/>
    <property type="match status" value="1"/>
</dbReference>